<organism evidence="3 4">
    <name type="scientific">Streptococcus henryi</name>
    <dbReference type="NCBI Taxonomy" id="439219"/>
    <lineage>
        <taxon>Bacteria</taxon>
        <taxon>Bacillati</taxon>
        <taxon>Bacillota</taxon>
        <taxon>Bacilli</taxon>
        <taxon>Lactobacillales</taxon>
        <taxon>Streptococcaceae</taxon>
        <taxon>Streptococcus</taxon>
    </lineage>
</organism>
<evidence type="ECO:0000313" key="3">
    <source>
        <dbReference type="EMBL" id="SDB01853.1"/>
    </source>
</evidence>
<dbReference type="Gene3D" id="1.10.530.10">
    <property type="match status" value="1"/>
</dbReference>
<keyword evidence="1" id="KW-1133">Transmembrane helix</keyword>
<dbReference type="InterPro" id="IPR038765">
    <property type="entry name" value="Papain-like_cys_pep_sf"/>
</dbReference>
<accession>A0A1G6A1K7</accession>
<proteinExistence type="predicted"/>
<dbReference type="Pfam" id="PF05257">
    <property type="entry name" value="CHAP"/>
    <property type="match status" value="1"/>
</dbReference>
<keyword evidence="4" id="KW-1185">Reference proteome</keyword>
<feature type="domain" description="Peptidase C51" evidence="2">
    <location>
        <begin position="306"/>
        <end position="448"/>
    </location>
</feature>
<dbReference type="STRING" id="439219.SAMN02910293_00090"/>
<name>A0A1G6A1K7_9STRE</name>
<dbReference type="RefSeq" id="WP_074484911.1">
    <property type="nucleotide sequence ID" value="NZ_FMXP01000002.1"/>
</dbReference>
<gene>
    <name evidence="3" type="ORF">SAMN02910293_00090</name>
</gene>
<dbReference type="Gene3D" id="3.90.1720.10">
    <property type="entry name" value="endopeptidase domain like (from Nostoc punctiforme)"/>
    <property type="match status" value="1"/>
</dbReference>
<dbReference type="InterPro" id="IPR041219">
    <property type="entry name" value="Phage_lysozyme2"/>
</dbReference>
<reference evidence="3 4" key="1">
    <citation type="submission" date="2016-10" db="EMBL/GenBank/DDBJ databases">
        <authorList>
            <person name="de Groot N.N."/>
        </authorList>
    </citation>
    <scope>NUCLEOTIDE SEQUENCE [LARGE SCALE GENOMIC DNA]</scope>
    <source>
        <strain evidence="3 4">A-4</strain>
    </source>
</reference>
<keyword evidence="1" id="KW-0812">Transmembrane</keyword>
<evidence type="ECO:0000313" key="4">
    <source>
        <dbReference type="Proteomes" id="UP000182508"/>
    </source>
</evidence>
<dbReference type="Pfam" id="PF18013">
    <property type="entry name" value="Phage_lysozyme2"/>
    <property type="match status" value="1"/>
</dbReference>
<keyword evidence="1" id="KW-0472">Membrane</keyword>
<evidence type="ECO:0000259" key="2">
    <source>
        <dbReference type="PROSITE" id="PS50911"/>
    </source>
</evidence>
<dbReference type="InterPro" id="IPR007921">
    <property type="entry name" value="CHAP_dom"/>
</dbReference>
<dbReference type="EMBL" id="FMXP01000002">
    <property type="protein sequence ID" value="SDB01853.1"/>
    <property type="molecule type" value="Genomic_DNA"/>
</dbReference>
<dbReference type="SUPFAM" id="SSF54001">
    <property type="entry name" value="Cysteine proteinases"/>
    <property type="match status" value="1"/>
</dbReference>
<evidence type="ECO:0000256" key="1">
    <source>
        <dbReference type="SAM" id="Phobius"/>
    </source>
</evidence>
<sequence>MKKRRLGCLFSILLLPFFITIVVIIALFAGADESCDVSGSTSGATVSTVVSDTDWTHEGSTAYNNAKLVFDSWVSKGLSGASASGIVGWVNSEGGFSLVDRAEGHYGTDELTNGLSAGVIPSGGSGYSVGGGGIYQFTPYTKFAEAGDSKWLDVDAQNTFVAQAILSGDWNASMDLTGGNHSFQQMAQMTDPQQATLVWQAYERGNTAYIDQSQKQADAQTAYEMFNGASYSYDESKFNEAFGTSSSDSSSDSSYKVSAVSTNNCSSSSSGGGTGSWATDGGTVSYSAYNAWKRDDLPDDLKQYALDPASVGLGFKDSTGWNAIAYSGGQCTDLSASLMYALWEKNGSHPTMTSGNGQDITKNWASNFGGSTSTTPTAGAVFSQTPSSAGNDVGHTGVVSHVFANGDILVVEQNYADLSGENGGFGKYTWSYRYVPTSQYASGWSFYDPSNAGYSIVSNASSVN</sequence>
<feature type="transmembrane region" description="Helical" evidence="1">
    <location>
        <begin position="7"/>
        <end position="31"/>
    </location>
</feature>
<protein>
    <submittedName>
        <fullName evidence="3">CHAP domain-containing protein</fullName>
    </submittedName>
</protein>
<dbReference type="PROSITE" id="PS50911">
    <property type="entry name" value="CHAP"/>
    <property type="match status" value="1"/>
</dbReference>
<dbReference type="Proteomes" id="UP000182508">
    <property type="component" value="Unassembled WGS sequence"/>
</dbReference>
<dbReference type="AlphaFoldDB" id="A0A1G6A1K7"/>